<dbReference type="Gene3D" id="3.80.10.10">
    <property type="entry name" value="Ribonuclease Inhibitor"/>
    <property type="match status" value="1"/>
</dbReference>
<proteinExistence type="predicted"/>
<organism evidence="1 2">
    <name type="scientific">Monopterus albus</name>
    <name type="common">Swamp eel</name>
    <dbReference type="NCBI Taxonomy" id="43700"/>
    <lineage>
        <taxon>Eukaryota</taxon>
        <taxon>Metazoa</taxon>
        <taxon>Chordata</taxon>
        <taxon>Craniata</taxon>
        <taxon>Vertebrata</taxon>
        <taxon>Euteleostomi</taxon>
        <taxon>Actinopterygii</taxon>
        <taxon>Neopterygii</taxon>
        <taxon>Teleostei</taxon>
        <taxon>Neoteleostei</taxon>
        <taxon>Acanthomorphata</taxon>
        <taxon>Anabantaria</taxon>
        <taxon>Synbranchiformes</taxon>
        <taxon>Synbranchidae</taxon>
        <taxon>Monopterus</taxon>
    </lineage>
</organism>
<keyword evidence="2" id="KW-1185">Reference proteome</keyword>
<dbReference type="Ensembl" id="ENSMALT00000015071.1">
    <property type="protein sequence ID" value="ENSMALP00000014764.1"/>
    <property type="gene ID" value="ENSMALG00000010355.1"/>
</dbReference>
<dbReference type="STRING" id="43700.ENSMALP00000014764"/>
<reference evidence="1" key="2">
    <citation type="submission" date="2025-09" db="UniProtKB">
        <authorList>
            <consortium name="Ensembl"/>
        </authorList>
    </citation>
    <scope>IDENTIFICATION</scope>
</reference>
<sequence>HCEVVASALKSNPSHLKELDLDENNLPLLCAGLESPPCRLETLRSVHVFLLLYILYQQRFSMFFSSLVLLSHQTGLVFVRKLSINKKATKKIKPNPRYWYLLTTSVKTNRGGLLVQPRQGSSHMYKSSGLLLYCQKNTTQQGTSSSPYPASLSPASSSWSESISSLSCCREDLDNLPTPLSSSFSSASGNLSLSLVDKDLDSCSSEGSLGSHFELPDYCTSELWPPLPVLSMRGASSFGGHTLRY</sequence>
<dbReference type="Proteomes" id="UP000261600">
    <property type="component" value="Unplaced"/>
</dbReference>
<evidence type="ECO:0000313" key="1">
    <source>
        <dbReference type="Ensembl" id="ENSMALP00000014764.1"/>
    </source>
</evidence>
<protein>
    <submittedName>
        <fullName evidence="1">Uncharacterized protein</fullName>
    </submittedName>
</protein>
<reference evidence="1" key="1">
    <citation type="submission" date="2025-08" db="UniProtKB">
        <authorList>
            <consortium name="Ensembl"/>
        </authorList>
    </citation>
    <scope>IDENTIFICATION</scope>
</reference>
<accession>A0A3Q3J821</accession>
<dbReference type="AlphaFoldDB" id="A0A3Q3J821"/>
<name>A0A3Q3J821_MONAL</name>
<evidence type="ECO:0000313" key="2">
    <source>
        <dbReference type="Proteomes" id="UP000261600"/>
    </source>
</evidence>
<dbReference type="InterPro" id="IPR032675">
    <property type="entry name" value="LRR_dom_sf"/>
</dbReference>